<accession>A0A136Q0A9</accession>
<dbReference type="GO" id="GO:0016301">
    <property type="term" value="F:kinase activity"/>
    <property type="evidence" value="ECO:0007669"/>
    <property type="project" value="UniProtKB-KW"/>
</dbReference>
<keyword evidence="1" id="KW-0808">Transferase</keyword>
<dbReference type="AlphaFoldDB" id="A0A136Q0A9"/>
<dbReference type="RefSeq" id="WP_066522286.1">
    <property type="nucleotide sequence ID" value="NZ_CABMOF010000008.1"/>
</dbReference>
<dbReference type="STRING" id="626937.HMPREF3293_03043"/>
<proteinExistence type="predicted"/>
<reference evidence="1 2" key="1">
    <citation type="submission" date="2016-02" db="EMBL/GenBank/DDBJ databases">
        <authorList>
            <person name="Wen L."/>
            <person name="He K."/>
            <person name="Yang H."/>
        </authorList>
    </citation>
    <scope>NUCLEOTIDE SEQUENCE [LARGE SCALE GENOMIC DNA]</scope>
    <source>
        <strain evidence="1 2">DSM 22607</strain>
    </source>
</reference>
<protein>
    <submittedName>
        <fullName evidence="1">Kinase, PfkB family</fullName>
    </submittedName>
</protein>
<organism evidence="1 2">
    <name type="scientific">Christensenella minuta</name>
    <dbReference type="NCBI Taxonomy" id="626937"/>
    <lineage>
        <taxon>Bacteria</taxon>
        <taxon>Bacillati</taxon>
        <taxon>Bacillota</taxon>
        <taxon>Clostridia</taxon>
        <taxon>Christensenellales</taxon>
        <taxon>Christensenellaceae</taxon>
        <taxon>Christensenella</taxon>
    </lineage>
</organism>
<dbReference type="SUPFAM" id="SSF53613">
    <property type="entry name" value="Ribokinase-like"/>
    <property type="match status" value="1"/>
</dbReference>
<dbReference type="InterPro" id="IPR002173">
    <property type="entry name" value="Carboh/pur_kinase_PfkB_CS"/>
</dbReference>
<evidence type="ECO:0000313" key="1">
    <source>
        <dbReference type="EMBL" id="KXK64132.1"/>
    </source>
</evidence>
<sequence length="372" mass="41164">MQEKLAEKLKNAVKKRRPAVIGFDGFIDEVVHVVDKRMDPGHYARVRTIEDYAAMVRNGAGLSTSMEIVTVAKKLGGNGPNMSIGLKNYGIGLTYIGTVGTGPLDPVYEPLADGSRIIGVADPGRTDAVEFEDGKIIRCKLIPLNLMSWDDVKRAAGLEELIRLVREAELLSFSNWSMIMRMSEIWEGLLTEVLPHVENRVGKTLFIDFADPEKRGGEEILGAVRLMERFEEAGLKTALGLNKKEACEFAELFGRKITDYREYPLEELTRFVAGQIKIDCLVVHPVKKAACMTGGNYYEVNGPFCAHPVLSTGAGDNFNAGFAYGYLCGFEPALSLMLGTATSGFYVRNGRTGTAEEMERFLMEWKEGKLDR</sequence>
<dbReference type="PATRIC" id="fig|626937.4.peg.2992"/>
<gene>
    <name evidence="1" type="ORF">HMPREF3293_03043</name>
</gene>
<dbReference type="KEGG" id="cmiu:B1H56_08570"/>
<dbReference type="InterPro" id="IPR057621">
    <property type="entry name" value="Khk_prokaryotic"/>
</dbReference>
<name>A0A136Q0A9_9FIRM</name>
<dbReference type="Gene3D" id="3.40.1190.20">
    <property type="match status" value="1"/>
</dbReference>
<keyword evidence="2" id="KW-1185">Reference proteome</keyword>
<comment type="caution">
    <text evidence="1">The sequence shown here is derived from an EMBL/GenBank/DDBJ whole genome shotgun (WGS) entry which is preliminary data.</text>
</comment>
<dbReference type="PROSITE" id="PS00583">
    <property type="entry name" value="PFKB_KINASES_1"/>
    <property type="match status" value="1"/>
</dbReference>
<dbReference type="InterPro" id="IPR029056">
    <property type="entry name" value="Ribokinase-like"/>
</dbReference>
<dbReference type="Proteomes" id="UP000070366">
    <property type="component" value="Unassembled WGS sequence"/>
</dbReference>
<dbReference type="EMBL" id="LSZW01000066">
    <property type="protein sequence ID" value="KXK64132.1"/>
    <property type="molecule type" value="Genomic_DNA"/>
</dbReference>
<keyword evidence="1" id="KW-0418">Kinase</keyword>
<dbReference type="OrthoDB" id="787163at2"/>
<evidence type="ECO:0000313" key="2">
    <source>
        <dbReference type="Proteomes" id="UP000070366"/>
    </source>
</evidence>
<dbReference type="Pfam" id="PF25270">
    <property type="entry name" value="Khk"/>
    <property type="match status" value="1"/>
</dbReference>